<reference evidence="1 2" key="2">
    <citation type="journal article" date="2022" name="Mol. Ecol. Resour.">
        <title>The genomes of chicory, endive, great burdock and yacon provide insights into Asteraceae paleo-polyploidization history and plant inulin production.</title>
        <authorList>
            <person name="Fan W."/>
            <person name="Wang S."/>
            <person name="Wang H."/>
            <person name="Wang A."/>
            <person name="Jiang F."/>
            <person name="Liu H."/>
            <person name="Zhao H."/>
            <person name="Xu D."/>
            <person name="Zhang Y."/>
        </authorList>
    </citation>
    <scope>NUCLEOTIDE SEQUENCE [LARGE SCALE GENOMIC DNA]</scope>
    <source>
        <strain evidence="2">cv. Niubang</strain>
    </source>
</reference>
<evidence type="ECO:0000313" key="1">
    <source>
        <dbReference type="EMBL" id="KAI3685552.1"/>
    </source>
</evidence>
<sequence>MWIVKQVLSIIINFCMALSRILYLIAPSFSWSLHPKQSDISHSQITKLARSYHQDAVTDIPSISLSSTLEKLYAWEKKLYKEVKDEERLRLVYDNMCKRLKDLDARGAESSKIDDAQASVRRLLTKLDVCIKAIDAIASKIQKVRDEELQPQVTELIYGCLVVHRYRFYGQGYDLSFKLGRALHKAIVICIKGVMGLSLHCGAMPLIYVRIVNLLANAEILHVYDTTVVVYRFIRMWKLIVRCHQKQFQAIMASKTWNLKANTSSRSDATVELKTGLLTWCKHFEDWINAQKCYVNSLNGWLEQCIDHEPEVTIDGNVPFSPGRIGAPPIFIICNDWHKGIKCVSEEAVLTAFGIFGSSLRQLLERQDDEANQRLRTEQLAKDFSEKRQYLGMEHDMMAETIVGDDPKVELHLLRKKTDEARARHKETVKLVHAAASSSLQGGMIPLFKALQNFTCDALQAHEQVRLQKLSL</sequence>
<dbReference type="EMBL" id="CM042058">
    <property type="protein sequence ID" value="KAI3685552.1"/>
    <property type="molecule type" value="Genomic_DNA"/>
</dbReference>
<reference evidence="2" key="1">
    <citation type="journal article" date="2022" name="Mol. Ecol. Resour.">
        <title>The genomes of chicory, endive, great burdock and yacon provide insights into Asteraceae palaeo-polyploidization history and plant inulin production.</title>
        <authorList>
            <person name="Fan W."/>
            <person name="Wang S."/>
            <person name="Wang H."/>
            <person name="Wang A."/>
            <person name="Jiang F."/>
            <person name="Liu H."/>
            <person name="Zhao H."/>
            <person name="Xu D."/>
            <person name="Zhang Y."/>
        </authorList>
    </citation>
    <scope>NUCLEOTIDE SEQUENCE [LARGE SCALE GENOMIC DNA]</scope>
    <source>
        <strain evidence="2">cv. Niubang</strain>
    </source>
</reference>
<organism evidence="1 2">
    <name type="scientific">Arctium lappa</name>
    <name type="common">Greater burdock</name>
    <name type="synonym">Lappa major</name>
    <dbReference type="NCBI Taxonomy" id="4217"/>
    <lineage>
        <taxon>Eukaryota</taxon>
        <taxon>Viridiplantae</taxon>
        <taxon>Streptophyta</taxon>
        <taxon>Embryophyta</taxon>
        <taxon>Tracheophyta</taxon>
        <taxon>Spermatophyta</taxon>
        <taxon>Magnoliopsida</taxon>
        <taxon>eudicotyledons</taxon>
        <taxon>Gunneridae</taxon>
        <taxon>Pentapetalae</taxon>
        <taxon>asterids</taxon>
        <taxon>campanulids</taxon>
        <taxon>Asterales</taxon>
        <taxon>Asteraceae</taxon>
        <taxon>Carduoideae</taxon>
        <taxon>Cardueae</taxon>
        <taxon>Arctiinae</taxon>
        <taxon>Arctium</taxon>
    </lineage>
</organism>
<name>A0ACB8YIJ6_ARCLA</name>
<protein>
    <submittedName>
        <fullName evidence="1">Uncharacterized protein</fullName>
    </submittedName>
</protein>
<gene>
    <name evidence="1" type="ORF">L6452_34800</name>
</gene>
<comment type="caution">
    <text evidence="1">The sequence shown here is derived from an EMBL/GenBank/DDBJ whole genome shotgun (WGS) entry which is preliminary data.</text>
</comment>
<evidence type="ECO:0000313" key="2">
    <source>
        <dbReference type="Proteomes" id="UP001055879"/>
    </source>
</evidence>
<dbReference type="Proteomes" id="UP001055879">
    <property type="component" value="Linkage Group LG12"/>
</dbReference>
<accession>A0ACB8YIJ6</accession>
<proteinExistence type="predicted"/>
<keyword evidence="2" id="KW-1185">Reference proteome</keyword>